<keyword evidence="3" id="KW-0804">Transcription</keyword>
<dbReference type="InterPro" id="IPR024097">
    <property type="entry name" value="bHLH_ZIP_TF"/>
</dbReference>
<evidence type="ECO:0000256" key="5">
    <source>
        <dbReference type="SAM" id="MobiDB-lite"/>
    </source>
</evidence>
<evidence type="ECO:0000256" key="4">
    <source>
        <dbReference type="ARBA" id="ARBA00023242"/>
    </source>
</evidence>
<evidence type="ECO:0000256" key="3">
    <source>
        <dbReference type="ARBA" id="ARBA00023163"/>
    </source>
</evidence>
<dbReference type="GO" id="GO:0046983">
    <property type="term" value="F:protein dimerization activity"/>
    <property type="evidence" value="ECO:0007669"/>
    <property type="project" value="InterPro"/>
</dbReference>
<evidence type="ECO:0000256" key="2">
    <source>
        <dbReference type="ARBA" id="ARBA00023015"/>
    </source>
</evidence>
<dbReference type="InterPro" id="IPR011598">
    <property type="entry name" value="bHLH_dom"/>
</dbReference>
<comment type="subcellular location">
    <subcellularLocation>
        <location evidence="1">Nucleus</location>
    </subcellularLocation>
</comment>
<accession>A0A9E8Z0G4</accession>
<evidence type="ECO:0000256" key="1">
    <source>
        <dbReference type="ARBA" id="ARBA00004123"/>
    </source>
</evidence>
<name>A0A9E8Z0G4_NOTNI</name>
<feature type="domain" description="BHLH" evidence="6">
    <location>
        <begin position="355"/>
        <end position="405"/>
    </location>
</feature>
<keyword evidence="4" id="KW-0539">Nucleus</keyword>
<organism evidence="7">
    <name type="scientific">Nothapodytes nimmoniana</name>
    <name type="common">Nothapodytes foetida</name>
    <dbReference type="NCBI Taxonomy" id="159386"/>
    <lineage>
        <taxon>Eukaryota</taxon>
        <taxon>Viridiplantae</taxon>
        <taxon>Streptophyta</taxon>
        <taxon>Embryophyta</taxon>
        <taxon>Tracheophyta</taxon>
        <taxon>Spermatophyta</taxon>
        <taxon>Magnoliopsida</taxon>
        <taxon>eudicotyledons</taxon>
        <taxon>Gunneridae</taxon>
        <taxon>Pentapetalae</taxon>
        <taxon>asterids</taxon>
        <taxon>lamiids</taxon>
        <taxon>Icacinales</taxon>
        <taxon>Icacinaceae</taxon>
        <taxon>Nothapodytes</taxon>
    </lineage>
</organism>
<dbReference type="FunFam" id="4.10.280.10:FF:000002">
    <property type="entry name" value="Basic helix-loop-helix transcription factor"/>
    <property type="match status" value="1"/>
</dbReference>
<dbReference type="SUPFAM" id="SSF47459">
    <property type="entry name" value="HLH, helix-loop-helix DNA-binding domain"/>
    <property type="match status" value="1"/>
</dbReference>
<sequence>MEKQNMYKNEGNTMPPAWLSSEIRMGLQASELNYTYEQLPNSENSVDQTDPFESALSSMVSSPSNSSAGIHNDHVVLRELIGKLGSICSSGDISPQSYVAGYNSTINPPLNSPLNFNISMMDHRIRGNHLPNHTDFAPFSSDPGFAERAARFSSFGSKISGVVNGQLGLNKSDSPQRLAPRVEIGNLPRVSSSLSIKVSNSSSGCQENKVSFLEDGMPTSDKKFSRFSRSSTPENAGNDDSPHESSISEQIQGRETGIKSGSDTKSRKRKLMPKGRAKEVPSSPSVIDAKVEEENKESAFKRSKPDEANDKDKGTAQVNGGVKETFEGNQRQTKENSKIPEPSKDYIHVRARRGEATDSHSLAERVRREKISQRMKFLQDLVPGCNKVTGKALMLDEIINYVQSLQIQVEILSMNLATINPRMDFNMEAFMSKDIIQSQGSFPPNMCHIDDLTQTFPYGFESQLGTNLHSAIHNRTEIPFSINPLNGTTHRNPSLQLPPLDAPGEPAPQASPLWGSDLQNIAQMSFGQNETESFHGKTFCTKEFSCLLS</sequence>
<protein>
    <submittedName>
        <fullName evidence="7">Transcription factor bHLH49</fullName>
    </submittedName>
</protein>
<dbReference type="PROSITE" id="PS50888">
    <property type="entry name" value="BHLH"/>
    <property type="match status" value="1"/>
</dbReference>
<dbReference type="GO" id="GO:0005634">
    <property type="term" value="C:nucleus"/>
    <property type="evidence" value="ECO:0007669"/>
    <property type="project" value="UniProtKB-SubCell"/>
</dbReference>
<dbReference type="PANTHER" id="PTHR12565:SF184">
    <property type="entry name" value="BHLH TRANSCRIPTION FACTOR"/>
    <property type="match status" value="1"/>
</dbReference>
<feature type="compositionally biased region" description="Basic residues" evidence="5">
    <location>
        <begin position="266"/>
        <end position="275"/>
    </location>
</feature>
<proteinExistence type="evidence at transcript level"/>
<reference evidence="7" key="1">
    <citation type="submission" date="2022-08" db="EMBL/GenBank/DDBJ databases">
        <title>Phylogenomics of transcriptionally active AP2/ERF and bHLH transcription factors and their promoter regions regulating camptothecin biosynthesis in Nothapodytes nimmoniana.</title>
        <authorList>
            <person name="Godbole R.C."/>
            <person name="Pable A.A."/>
            <person name="Singh S."/>
            <person name="Barvkar V.T."/>
        </authorList>
    </citation>
    <scope>NUCLEOTIDE SEQUENCE</scope>
</reference>
<feature type="compositionally biased region" description="Polar residues" evidence="5">
    <location>
        <begin position="244"/>
        <end position="263"/>
    </location>
</feature>
<feature type="compositionally biased region" description="Basic and acidic residues" evidence="5">
    <location>
        <begin position="289"/>
        <end position="314"/>
    </location>
</feature>
<dbReference type="Gene3D" id="4.10.280.10">
    <property type="entry name" value="Helix-loop-helix DNA-binding domain"/>
    <property type="match status" value="1"/>
</dbReference>
<dbReference type="InterPro" id="IPR036638">
    <property type="entry name" value="HLH_DNA-bd_sf"/>
</dbReference>
<feature type="region of interest" description="Disordered" evidence="5">
    <location>
        <begin position="193"/>
        <end position="344"/>
    </location>
</feature>
<dbReference type="CDD" id="cd18919">
    <property type="entry name" value="bHLH_AtBPE_like"/>
    <property type="match status" value="1"/>
</dbReference>
<feature type="compositionally biased region" description="Basic and acidic residues" evidence="5">
    <location>
        <begin position="332"/>
        <end position="344"/>
    </location>
</feature>
<evidence type="ECO:0000259" key="6">
    <source>
        <dbReference type="PROSITE" id="PS50888"/>
    </source>
</evidence>
<keyword evidence="2" id="KW-0805">Transcription regulation</keyword>
<evidence type="ECO:0000313" key="7">
    <source>
        <dbReference type="EMBL" id="WAK86095.1"/>
    </source>
</evidence>
<dbReference type="EMBL" id="OP311567">
    <property type="protein sequence ID" value="WAK86095.1"/>
    <property type="molecule type" value="mRNA"/>
</dbReference>
<dbReference type="AlphaFoldDB" id="A0A9E8Z0G4"/>
<feature type="compositionally biased region" description="Low complexity" evidence="5">
    <location>
        <begin position="193"/>
        <end position="203"/>
    </location>
</feature>
<dbReference type="PANTHER" id="PTHR12565">
    <property type="entry name" value="STEROL REGULATORY ELEMENT-BINDING PROTEIN"/>
    <property type="match status" value="1"/>
</dbReference>
<dbReference type="SMART" id="SM00353">
    <property type="entry name" value="HLH"/>
    <property type="match status" value="1"/>
</dbReference>
<dbReference type="GO" id="GO:0003700">
    <property type="term" value="F:DNA-binding transcription factor activity"/>
    <property type="evidence" value="ECO:0007669"/>
    <property type="project" value="TreeGrafter"/>
</dbReference>
<dbReference type="Pfam" id="PF00010">
    <property type="entry name" value="HLH"/>
    <property type="match status" value="1"/>
</dbReference>
<feature type="region of interest" description="Disordered" evidence="5">
    <location>
        <begin position="487"/>
        <end position="509"/>
    </location>
</feature>